<evidence type="ECO:0000313" key="1">
    <source>
        <dbReference type="EMBL" id="CAA9361578.1"/>
    </source>
</evidence>
<organism evidence="1">
    <name type="scientific">uncultured Chloroflexia bacterium</name>
    <dbReference type="NCBI Taxonomy" id="1672391"/>
    <lineage>
        <taxon>Bacteria</taxon>
        <taxon>Bacillati</taxon>
        <taxon>Chloroflexota</taxon>
        <taxon>Chloroflexia</taxon>
        <taxon>environmental samples</taxon>
    </lineage>
</organism>
<name>A0A6J4MK26_9CHLR</name>
<proteinExistence type="predicted"/>
<accession>A0A6J4MK26</accession>
<reference evidence="1" key="1">
    <citation type="submission" date="2020-02" db="EMBL/GenBank/DDBJ databases">
        <authorList>
            <person name="Meier V. D."/>
        </authorList>
    </citation>
    <scope>NUCLEOTIDE SEQUENCE</scope>
    <source>
        <strain evidence="1">AVDCRST_MAG93</strain>
    </source>
</reference>
<protein>
    <submittedName>
        <fullName evidence="1">Uncharacterized protein</fullName>
    </submittedName>
</protein>
<dbReference type="AlphaFoldDB" id="A0A6J4MK26"/>
<dbReference type="EMBL" id="CADCTR010002589">
    <property type="protein sequence ID" value="CAA9361578.1"/>
    <property type="molecule type" value="Genomic_DNA"/>
</dbReference>
<gene>
    <name evidence="1" type="ORF">AVDCRST_MAG93-7688</name>
</gene>
<sequence>MLNSGEKEHIGHPAYFAACVKSLEQARVAILRPACLH</sequence>